<proteinExistence type="predicted"/>
<gene>
    <name evidence="5" type="ORF">ABI_01600</name>
</gene>
<feature type="domain" description="HTH gntR-type" evidence="4">
    <location>
        <begin position="15"/>
        <end position="83"/>
    </location>
</feature>
<dbReference type="AlphaFoldDB" id="F4QI92"/>
<evidence type="ECO:0000313" key="5">
    <source>
        <dbReference type="EMBL" id="EGF91730.1"/>
    </source>
</evidence>
<dbReference type="Pfam" id="PF07729">
    <property type="entry name" value="FCD"/>
    <property type="match status" value="1"/>
</dbReference>
<dbReference type="PROSITE" id="PS50949">
    <property type="entry name" value="HTH_GNTR"/>
    <property type="match status" value="1"/>
</dbReference>
<sequence length="248" mass="27157">MNEHTRFPEDNPDLRFIHGHAAHMLGRAIVAGEYAPGRRLPTEMESAEQLGISRSSYREATRILTGKGLLISRPRTGTVVNARSAWNMLDPDILAWMFQAAPVCDDLIRDLFELRMVVEPAAAGLAARRRTAEQLELMTAALGVMRERTLASEAGLAADKQFHTLILEATGNATFMSLANGIGAAARWATIFKNQERELPRDPIPDHQRLLDAIAAQDPDAARHAASTLLLLAQEDAMMAISPPALHP</sequence>
<keyword evidence="6" id="KW-1185">Reference proteome</keyword>
<dbReference type="GO" id="GO:0003677">
    <property type="term" value="F:DNA binding"/>
    <property type="evidence" value="ECO:0007669"/>
    <property type="project" value="UniProtKB-KW"/>
</dbReference>
<dbReference type="Gene3D" id="1.20.120.530">
    <property type="entry name" value="GntR ligand-binding domain-like"/>
    <property type="match status" value="1"/>
</dbReference>
<dbReference type="RefSeq" id="WP_006270893.1">
    <property type="nucleotide sequence ID" value="NZ_GL883077.1"/>
</dbReference>
<dbReference type="InterPro" id="IPR036390">
    <property type="entry name" value="WH_DNA-bd_sf"/>
</dbReference>
<dbReference type="PRINTS" id="PR00035">
    <property type="entry name" value="HTHGNTR"/>
</dbReference>
<name>F4QI92_9CAUL</name>
<dbReference type="OrthoDB" id="9028214at2"/>
<dbReference type="CDD" id="cd07377">
    <property type="entry name" value="WHTH_GntR"/>
    <property type="match status" value="1"/>
</dbReference>
<keyword evidence="3" id="KW-0804">Transcription</keyword>
<evidence type="ECO:0000259" key="4">
    <source>
        <dbReference type="PROSITE" id="PS50949"/>
    </source>
</evidence>
<keyword evidence="1" id="KW-0805">Transcription regulation</keyword>
<dbReference type="Proteomes" id="UP000006512">
    <property type="component" value="Unassembled WGS sequence"/>
</dbReference>
<evidence type="ECO:0000256" key="3">
    <source>
        <dbReference type="ARBA" id="ARBA00023163"/>
    </source>
</evidence>
<organism evidence="5 6">
    <name type="scientific">Asticcacaulis biprosthecium C19</name>
    <dbReference type="NCBI Taxonomy" id="715226"/>
    <lineage>
        <taxon>Bacteria</taxon>
        <taxon>Pseudomonadati</taxon>
        <taxon>Pseudomonadota</taxon>
        <taxon>Alphaproteobacteria</taxon>
        <taxon>Caulobacterales</taxon>
        <taxon>Caulobacteraceae</taxon>
        <taxon>Asticcacaulis</taxon>
    </lineage>
</organism>
<accession>F4QI92</accession>
<dbReference type="InterPro" id="IPR008920">
    <property type="entry name" value="TF_FadR/GntR_C"/>
</dbReference>
<evidence type="ECO:0000313" key="6">
    <source>
        <dbReference type="Proteomes" id="UP000006512"/>
    </source>
</evidence>
<dbReference type="STRING" id="715226.ABI_01600"/>
<reference evidence="6" key="1">
    <citation type="submission" date="2011-03" db="EMBL/GenBank/DDBJ databases">
        <title>Draft genome sequence of Brevundimonas diminuta.</title>
        <authorList>
            <person name="Brown P.J.B."/>
            <person name="Buechlein A."/>
            <person name="Hemmerich C."/>
            <person name="Brun Y.V."/>
        </authorList>
    </citation>
    <scope>NUCLEOTIDE SEQUENCE [LARGE SCALE GENOMIC DNA]</scope>
    <source>
        <strain evidence="6">C19</strain>
    </source>
</reference>
<dbReference type="eggNOG" id="COG2186">
    <property type="taxonomic scope" value="Bacteria"/>
</dbReference>
<dbReference type="Pfam" id="PF00392">
    <property type="entry name" value="GntR"/>
    <property type="match status" value="1"/>
</dbReference>
<dbReference type="PANTHER" id="PTHR43537:SF44">
    <property type="entry name" value="GNTR FAMILY REGULATORY PROTEIN"/>
    <property type="match status" value="1"/>
</dbReference>
<evidence type="ECO:0000256" key="2">
    <source>
        <dbReference type="ARBA" id="ARBA00023125"/>
    </source>
</evidence>
<evidence type="ECO:0000256" key="1">
    <source>
        <dbReference type="ARBA" id="ARBA00023015"/>
    </source>
</evidence>
<dbReference type="SMART" id="SM00345">
    <property type="entry name" value="HTH_GNTR"/>
    <property type="match status" value="1"/>
</dbReference>
<dbReference type="SMART" id="SM00895">
    <property type="entry name" value="FCD"/>
    <property type="match status" value="1"/>
</dbReference>
<keyword evidence="2" id="KW-0238">DNA-binding</keyword>
<dbReference type="EMBL" id="GL883077">
    <property type="protein sequence ID" value="EGF91730.1"/>
    <property type="molecule type" value="Genomic_DNA"/>
</dbReference>
<dbReference type="SUPFAM" id="SSF48008">
    <property type="entry name" value="GntR ligand-binding domain-like"/>
    <property type="match status" value="1"/>
</dbReference>
<dbReference type="HOGENOM" id="CLU_017584_9_4_5"/>
<dbReference type="InterPro" id="IPR000524">
    <property type="entry name" value="Tscrpt_reg_HTH_GntR"/>
</dbReference>
<dbReference type="SUPFAM" id="SSF46785">
    <property type="entry name" value="Winged helix' DNA-binding domain"/>
    <property type="match status" value="1"/>
</dbReference>
<protein>
    <submittedName>
        <fullName evidence="5">Galactonate operon transcriptional repressor</fullName>
    </submittedName>
</protein>
<dbReference type="PANTHER" id="PTHR43537">
    <property type="entry name" value="TRANSCRIPTIONAL REGULATOR, GNTR FAMILY"/>
    <property type="match status" value="1"/>
</dbReference>
<dbReference type="InterPro" id="IPR036388">
    <property type="entry name" value="WH-like_DNA-bd_sf"/>
</dbReference>
<dbReference type="GO" id="GO:0003700">
    <property type="term" value="F:DNA-binding transcription factor activity"/>
    <property type="evidence" value="ECO:0007669"/>
    <property type="project" value="InterPro"/>
</dbReference>
<dbReference type="Gene3D" id="1.10.10.10">
    <property type="entry name" value="Winged helix-like DNA-binding domain superfamily/Winged helix DNA-binding domain"/>
    <property type="match status" value="1"/>
</dbReference>
<dbReference type="InterPro" id="IPR011711">
    <property type="entry name" value="GntR_C"/>
</dbReference>